<dbReference type="SMART" id="SM00240">
    <property type="entry name" value="FHA"/>
    <property type="match status" value="1"/>
</dbReference>
<dbReference type="InterPro" id="IPR008271">
    <property type="entry name" value="Ser/Thr_kinase_AS"/>
</dbReference>
<organism evidence="7 8">
    <name type="scientific">Seiridium cardinale</name>
    <dbReference type="NCBI Taxonomy" id="138064"/>
    <lineage>
        <taxon>Eukaryota</taxon>
        <taxon>Fungi</taxon>
        <taxon>Dikarya</taxon>
        <taxon>Ascomycota</taxon>
        <taxon>Pezizomycotina</taxon>
        <taxon>Sordariomycetes</taxon>
        <taxon>Xylariomycetidae</taxon>
        <taxon>Amphisphaeriales</taxon>
        <taxon>Sporocadaceae</taxon>
        <taxon>Seiridium</taxon>
    </lineage>
</organism>
<dbReference type="SUPFAM" id="SSF56112">
    <property type="entry name" value="Protein kinase-like (PK-like)"/>
    <property type="match status" value="1"/>
</dbReference>
<evidence type="ECO:0000259" key="6">
    <source>
        <dbReference type="PROSITE" id="PS50011"/>
    </source>
</evidence>
<evidence type="ECO:0000256" key="2">
    <source>
        <dbReference type="ARBA" id="ARBA00047899"/>
    </source>
</evidence>
<keyword evidence="8" id="KW-1185">Reference proteome</keyword>
<dbReference type="PANTHER" id="PTHR44167:SF29">
    <property type="entry name" value="SERINE_THREONINE PROTEIN KINASE-43"/>
    <property type="match status" value="1"/>
</dbReference>
<dbReference type="Gene3D" id="1.10.510.10">
    <property type="entry name" value="Transferase(Phosphotransferase) domain 1"/>
    <property type="match status" value="1"/>
</dbReference>
<evidence type="ECO:0000256" key="4">
    <source>
        <dbReference type="SAM" id="MobiDB-lite"/>
    </source>
</evidence>
<dbReference type="Pfam" id="PF00498">
    <property type="entry name" value="FHA"/>
    <property type="match status" value="1"/>
</dbReference>
<evidence type="ECO:0000313" key="7">
    <source>
        <dbReference type="EMBL" id="KAK9779038.1"/>
    </source>
</evidence>
<comment type="similarity">
    <text evidence="1">Belongs to the protein kinase superfamily. CAMK Ser/Thr protein kinase family. CHEK2 subfamily.</text>
</comment>
<dbReference type="Proteomes" id="UP001465668">
    <property type="component" value="Unassembled WGS sequence"/>
</dbReference>
<proteinExistence type="inferred from homology"/>
<sequence>MSKGVESQVSDLDPGIFSVAPNNLFLTVTDTGKGFYVWKKDGDDNSRELVPFDHEFHICSGTTLTVGRNSTPKINSICLNHRGINRVQFELYSVVYDSEGEIAPMVYVNDRSTAGIKVNGKPIGLETGTARPPLLLNNGDEIQIFPYWKFTVHLSGLQHSSLPLVPAQEADLFCDRYKIFDRVLGGGGQGRVHLALDVRRNRQLVCKIFDLDHWRKLGKNTAHENFQRNLREVDTLAKLSHPGILTFEYAFRSERKVFLFTELAAGGDLHSKIHSENPPGEEEMKFIMHELVRTIKYLHNKLDLVHRDVKPENIFFASGPHTRTRVFLGDLGCAKATTWGRMNSNVGTSIYKAPEVHVKRQPIGNYGKEIDIWSLGITLLYAMVSQEHLDIDSLSRMSQEDIDQQLYLMFDRSLLRSTFSVQAQDFVRQCLKINPNERMTASQARCHEWIRVGKRTLNEWTELRDSLWRKEHKINPPMELLPDLLYETRVQQPETTPTTTGPDPTDLERKRPVECLDQYFGLEESPFFPSSKPEASADTKASKKAKTAAGHSTAS</sequence>
<dbReference type="Pfam" id="PF00069">
    <property type="entry name" value="Pkinase"/>
    <property type="match status" value="1"/>
</dbReference>
<dbReference type="InterPro" id="IPR000253">
    <property type="entry name" value="FHA_dom"/>
</dbReference>
<feature type="region of interest" description="Disordered" evidence="4">
    <location>
        <begin position="524"/>
        <end position="555"/>
    </location>
</feature>
<comment type="catalytic activity">
    <reaction evidence="2">
        <text>L-threonyl-[protein] + ATP = O-phospho-L-threonyl-[protein] + ADP + H(+)</text>
        <dbReference type="Rhea" id="RHEA:46608"/>
        <dbReference type="Rhea" id="RHEA-COMP:11060"/>
        <dbReference type="Rhea" id="RHEA-COMP:11605"/>
        <dbReference type="ChEBI" id="CHEBI:15378"/>
        <dbReference type="ChEBI" id="CHEBI:30013"/>
        <dbReference type="ChEBI" id="CHEBI:30616"/>
        <dbReference type="ChEBI" id="CHEBI:61977"/>
        <dbReference type="ChEBI" id="CHEBI:456216"/>
        <dbReference type="EC" id="2.7.11.1"/>
    </reaction>
</comment>
<reference evidence="7 8" key="1">
    <citation type="submission" date="2024-02" db="EMBL/GenBank/DDBJ databases">
        <title>First draft genome assembly of two strains of Seiridium cardinale.</title>
        <authorList>
            <person name="Emiliani G."/>
            <person name="Scali E."/>
        </authorList>
    </citation>
    <scope>NUCLEOTIDE SEQUENCE [LARGE SCALE GENOMIC DNA]</scope>
    <source>
        <strain evidence="7 8">BM-138-000479</strain>
    </source>
</reference>
<protein>
    <submittedName>
        <fullName evidence="7">Kinase-like domain-containing protein</fullName>
    </submittedName>
</protein>
<evidence type="ECO:0000256" key="1">
    <source>
        <dbReference type="ARBA" id="ARBA00005575"/>
    </source>
</evidence>
<dbReference type="SUPFAM" id="SSF49879">
    <property type="entry name" value="SMAD/FHA domain"/>
    <property type="match status" value="1"/>
</dbReference>
<gene>
    <name evidence="7" type="ORF">SCAR479_03905</name>
</gene>
<evidence type="ECO:0000259" key="5">
    <source>
        <dbReference type="PROSITE" id="PS50006"/>
    </source>
</evidence>
<feature type="domain" description="Protein kinase" evidence="6">
    <location>
        <begin position="178"/>
        <end position="450"/>
    </location>
</feature>
<dbReference type="PROSITE" id="PS50006">
    <property type="entry name" value="FHA_DOMAIN"/>
    <property type="match status" value="1"/>
</dbReference>
<dbReference type="EMBL" id="JARVKM010000012">
    <property type="protein sequence ID" value="KAK9779038.1"/>
    <property type="molecule type" value="Genomic_DNA"/>
</dbReference>
<comment type="caution">
    <text evidence="7">The sequence shown here is derived from an EMBL/GenBank/DDBJ whole genome shotgun (WGS) entry which is preliminary data.</text>
</comment>
<feature type="domain" description="FHA" evidence="5">
    <location>
        <begin position="64"/>
        <end position="123"/>
    </location>
</feature>
<dbReference type="InterPro" id="IPR011009">
    <property type="entry name" value="Kinase-like_dom_sf"/>
</dbReference>
<comment type="catalytic activity">
    <reaction evidence="3">
        <text>L-seryl-[protein] + ATP = O-phospho-L-seryl-[protein] + ADP + H(+)</text>
        <dbReference type="Rhea" id="RHEA:17989"/>
        <dbReference type="Rhea" id="RHEA-COMP:9863"/>
        <dbReference type="Rhea" id="RHEA-COMP:11604"/>
        <dbReference type="ChEBI" id="CHEBI:15378"/>
        <dbReference type="ChEBI" id="CHEBI:29999"/>
        <dbReference type="ChEBI" id="CHEBI:30616"/>
        <dbReference type="ChEBI" id="CHEBI:83421"/>
        <dbReference type="ChEBI" id="CHEBI:456216"/>
        <dbReference type="EC" id="2.7.11.1"/>
    </reaction>
</comment>
<dbReference type="InterPro" id="IPR000719">
    <property type="entry name" value="Prot_kinase_dom"/>
</dbReference>
<dbReference type="Gene3D" id="2.60.200.20">
    <property type="match status" value="1"/>
</dbReference>
<name>A0ABR2XZ06_9PEZI</name>
<evidence type="ECO:0000313" key="8">
    <source>
        <dbReference type="Proteomes" id="UP001465668"/>
    </source>
</evidence>
<dbReference type="PANTHER" id="PTHR44167">
    <property type="entry name" value="OVARIAN-SPECIFIC SERINE/THREONINE-PROTEIN KINASE LOK-RELATED"/>
    <property type="match status" value="1"/>
</dbReference>
<dbReference type="PROSITE" id="PS00108">
    <property type="entry name" value="PROTEIN_KINASE_ST"/>
    <property type="match status" value="1"/>
</dbReference>
<evidence type="ECO:0000256" key="3">
    <source>
        <dbReference type="ARBA" id="ARBA00048679"/>
    </source>
</evidence>
<dbReference type="SMART" id="SM00220">
    <property type="entry name" value="S_TKc"/>
    <property type="match status" value="1"/>
</dbReference>
<dbReference type="InterPro" id="IPR008984">
    <property type="entry name" value="SMAD_FHA_dom_sf"/>
</dbReference>
<accession>A0ABR2XZ06</accession>
<dbReference type="PROSITE" id="PS50011">
    <property type="entry name" value="PROTEIN_KINASE_DOM"/>
    <property type="match status" value="1"/>
</dbReference>